<gene>
    <name evidence="3" type="ORF">ACFQ2Z_06305</name>
</gene>
<feature type="compositionally biased region" description="Polar residues" evidence="1">
    <location>
        <begin position="53"/>
        <end position="66"/>
    </location>
</feature>
<reference evidence="4" key="1">
    <citation type="journal article" date="2019" name="Int. J. Syst. Evol. Microbiol.">
        <title>The Global Catalogue of Microorganisms (GCM) 10K type strain sequencing project: providing services to taxonomists for standard genome sequencing and annotation.</title>
        <authorList>
            <consortium name="The Broad Institute Genomics Platform"/>
            <consortium name="The Broad Institute Genome Sequencing Center for Infectious Disease"/>
            <person name="Wu L."/>
            <person name="Ma J."/>
        </authorList>
    </citation>
    <scope>NUCLEOTIDE SEQUENCE [LARGE SCALE GENOMIC DNA]</scope>
    <source>
        <strain evidence="4">CCUG 48216</strain>
    </source>
</reference>
<evidence type="ECO:0000313" key="3">
    <source>
        <dbReference type="EMBL" id="MFD1180962.1"/>
    </source>
</evidence>
<keyword evidence="4" id="KW-1185">Reference proteome</keyword>
<feature type="region of interest" description="Disordered" evidence="1">
    <location>
        <begin position="43"/>
        <end position="66"/>
    </location>
</feature>
<name>A0ABW3S8W5_9BACL</name>
<keyword evidence="2" id="KW-0812">Transmembrane</keyword>
<dbReference type="Proteomes" id="UP001597211">
    <property type="component" value="Unassembled WGS sequence"/>
</dbReference>
<dbReference type="EMBL" id="JBHTKZ010000007">
    <property type="protein sequence ID" value="MFD1180962.1"/>
    <property type="molecule type" value="Genomic_DNA"/>
</dbReference>
<protein>
    <submittedName>
        <fullName evidence="3">Uncharacterized protein</fullName>
    </submittedName>
</protein>
<evidence type="ECO:0000313" key="4">
    <source>
        <dbReference type="Proteomes" id="UP001597211"/>
    </source>
</evidence>
<keyword evidence="2" id="KW-1133">Transmembrane helix</keyword>
<dbReference type="RefSeq" id="WP_240267967.1">
    <property type="nucleotide sequence ID" value="NZ_JAKSXN010000006.1"/>
</dbReference>
<organism evidence="3 4">
    <name type="scientific">Paenibacillus timonensis</name>
    <dbReference type="NCBI Taxonomy" id="225915"/>
    <lineage>
        <taxon>Bacteria</taxon>
        <taxon>Bacillati</taxon>
        <taxon>Bacillota</taxon>
        <taxon>Bacilli</taxon>
        <taxon>Bacillales</taxon>
        <taxon>Paenibacillaceae</taxon>
        <taxon>Paenibacillus</taxon>
    </lineage>
</organism>
<proteinExistence type="predicted"/>
<keyword evidence="2" id="KW-0472">Membrane</keyword>
<sequence>MNAAILWPWGYEAMTLYPWEFLAFIGILALLLSTITWVRAKSLGKPGNDASRSKSSQGQESKASRH</sequence>
<comment type="caution">
    <text evidence="3">The sequence shown here is derived from an EMBL/GenBank/DDBJ whole genome shotgun (WGS) entry which is preliminary data.</text>
</comment>
<feature type="transmembrane region" description="Helical" evidence="2">
    <location>
        <begin position="16"/>
        <end position="38"/>
    </location>
</feature>
<evidence type="ECO:0000256" key="1">
    <source>
        <dbReference type="SAM" id="MobiDB-lite"/>
    </source>
</evidence>
<accession>A0ABW3S8W5</accession>
<evidence type="ECO:0000256" key="2">
    <source>
        <dbReference type="SAM" id="Phobius"/>
    </source>
</evidence>